<evidence type="ECO:0000256" key="3">
    <source>
        <dbReference type="ARBA" id="ARBA00022833"/>
    </source>
</evidence>
<keyword evidence="9" id="KW-1185">Reference proteome</keyword>
<feature type="region of interest" description="Disordered" evidence="5">
    <location>
        <begin position="1"/>
        <end position="26"/>
    </location>
</feature>
<keyword evidence="1" id="KW-0479">Metal-binding</keyword>
<feature type="compositionally biased region" description="Polar residues" evidence="5">
    <location>
        <begin position="1"/>
        <end position="11"/>
    </location>
</feature>
<protein>
    <recommendedName>
        <fullName evidence="7">GRF-type domain-containing protein</fullName>
    </recommendedName>
</protein>
<sequence length="159" mass="17745">MESDGGSSASRRSVDGGKGQRSSSETQGFMTAMGNERDVVAPKCDCGVYAVLYLSRTSNNPNRLFFGCPFYKVRMNYCRSFLWLDKHISKFPGAADAMGFKEAIEDVDEHFSSINMENRLTELEGKVSSIVRKSDRLWWLSCLSLFVLLVVVYVGLGSK</sequence>
<name>A0ABU6Z0N5_9FABA</name>
<evidence type="ECO:0000256" key="2">
    <source>
        <dbReference type="ARBA" id="ARBA00022771"/>
    </source>
</evidence>
<feature type="transmembrane region" description="Helical" evidence="6">
    <location>
        <begin position="137"/>
        <end position="156"/>
    </location>
</feature>
<keyword evidence="6" id="KW-0812">Transmembrane</keyword>
<reference evidence="8 9" key="1">
    <citation type="journal article" date="2023" name="Plants (Basel)">
        <title>Bridging the Gap: Combining Genomics and Transcriptomics Approaches to Understand Stylosanthes scabra, an Orphan Legume from the Brazilian Caatinga.</title>
        <authorList>
            <person name="Ferreira-Neto J.R.C."/>
            <person name="da Silva M.D."/>
            <person name="Binneck E."/>
            <person name="de Melo N.F."/>
            <person name="da Silva R.H."/>
            <person name="de Melo A.L.T.M."/>
            <person name="Pandolfi V."/>
            <person name="Bustamante F.O."/>
            <person name="Brasileiro-Vidal A.C."/>
            <person name="Benko-Iseppon A.M."/>
        </authorList>
    </citation>
    <scope>NUCLEOTIDE SEQUENCE [LARGE SCALE GENOMIC DNA]</scope>
    <source>
        <tissue evidence="8">Leaves</tissue>
    </source>
</reference>
<dbReference type="EMBL" id="JASCZI010271868">
    <property type="protein sequence ID" value="MED6216064.1"/>
    <property type="molecule type" value="Genomic_DNA"/>
</dbReference>
<organism evidence="8 9">
    <name type="scientific">Stylosanthes scabra</name>
    <dbReference type="NCBI Taxonomy" id="79078"/>
    <lineage>
        <taxon>Eukaryota</taxon>
        <taxon>Viridiplantae</taxon>
        <taxon>Streptophyta</taxon>
        <taxon>Embryophyta</taxon>
        <taxon>Tracheophyta</taxon>
        <taxon>Spermatophyta</taxon>
        <taxon>Magnoliopsida</taxon>
        <taxon>eudicotyledons</taxon>
        <taxon>Gunneridae</taxon>
        <taxon>Pentapetalae</taxon>
        <taxon>rosids</taxon>
        <taxon>fabids</taxon>
        <taxon>Fabales</taxon>
        <taxon>Fabaceae</taxon>
        <taxon>Papilionoideae</taxon>
        <taxon>50 kb inversion clade</taxon>
        <taxon>dalbergioids sensu lato</taxon>
        <taxon>Dalbergieae</taxon>
        <taxon>Pterocarpus clade</taxon>
        <taxon>Stylosanthes</taxon>
    </lineage>
</organism>
<evidence type="ECO:0000256" key="5">
    <source>
        <dbReference type="SAM" id="MobiDB-lite"/>
    </source>
</evidence>
<evidence type="ECO:0000256" key="6">
    <source>
        <dbReference type="SAM" id="Phobius"/>
    </source>
</evidence>
<evidence type="ECO:0000313" key="8">
    <source>
        <dbReference type="EMBL" id="MED6216064.1"/>
    </source>
</evidence>
<dbReference type="PANTHER" id="PTHR33248">
    <property type="entry name" value="ZINC ION-BINDING PROTEIN"/>
    <property type="match status" value="1"/>
</dbReference>
<keyword evidence="6" id="KW-1133">Transmembrane helix</keyword>
<keyword evidence="2 4" id="KW-0863">Zinc-finger</keyword>
<dbReference type="Proteomes" id="UP001341840">
    <property type="component" value="Unassembled WGS sequence"/>
</dbReference>
<proteinExistence type="predicted"/>
<gene>
    <name evidence="8" type="ORF">PIB30_004094</name>
</gene>
<dbReference type="InterPro" id="IPR010666">
    <property type="entry name" value="Znf_GRF"/>
</dbReference>
<keyword evidence="3" id="KW-0862">Zinc</keyword>
<comment type="caution">
    <text evidence="8">The sequence shown here is derived from an EMBL/GenBank/DDBJ whole genome shotgun (WGS) entry which is preliminary data.</text>
</comment>
<dbReference type="PROSITE" id="PS51999">
    <property type="entry name" value="ZF_GRF"/>
    <property type="match status" value="1"/>
</dbReference>
<evidence type="ECO:0000259" key="7">
    <source>
        <dbReference type="PROSITE" id="PS51999"/>
    </source>
</evidence>
<evidence type="ECO:0000313" key="9">
    <source>
        <dbReference type="Proteomes" id="UP001341840"/>
    </source>
</evidence>
<evidence type="ECO:0000256" key="4">
    <source>
        <dbReference type="PROSITE-ProRule" id="PRU01343"/>
    </source>
</evidence>
<keyword evidence="6" id="KW-0472">Membrane</keyword>
<evidence type="ECO:0000256" key="1">
    <source>
        <dbReference type="ARBA" id="ARBA00022723"/>
    </source>
</evidence>
<feature type="domain" description="GRF-type" evidence="7">
    <location>
        <begin position="44"/>
        <end position="87"/>
    </location>
</feature>
<accession>A0ABU6Z0N5</accession>